<sequence>MVNRDGRGGEAGSAARKWTKKSRPQAADDHIFIMVL</sequence>
<accession>A0A0U5GIH1</accession>
<organism evidence="2 3">
    <name type="scientific">Duffyella gerundensis</name>
    <dbReference type="NCBI Taxonomy" id="1619313"/>
    <lineage>
        <taxon>Bacteria</taxon>
        <taxon>Pseudomonadati</taxon>
        <taxon>Pseudomonadota</taxon>
        <taxon>Gammaproteobacteria</taxon>
        <taxon>Enterobacterales</taxon>
        <taxon>Erwiniaceae</taxon>
        <taxon>Duffyella</taxon>
    </lineage>
</organism>
<evidence type="ECO:0000313" key="2">
    <source>
        <dbReference type="EMBL" id="CUU22674.1"/>
    </source>
</evidence>
<dbReference type="EMBL" id="LN907827">
    <property type="protein sequence ID" value="CUU22674.1"/>
    <property type="molecule type" value="Genomic_DNA"/>
</dbReference>
<dbReference type="KEGG" id="ege:EM595_0437"/>
<protein>
    <submittedName>
        <fullName evidence="2">Uncharacterized protein</fullName>
    </submittedName>
</protein>
<proteinExistence type="predicted"/>
<keyword evidence="3" id="KW-1185">Reference proteome</keyword>
<name>A0A0U5GIH1_9GAMM</name>
<reference evidence="3" key="1">
    <citation type="submission" date="2015-11" db="EMBL/GenBank/DDBJ databases">
        <authorList>
            <person name="Blom J."/>
        </authorList>
    </citation>
    <scope>NUCLEOTIDE SEQUENCE [LARGE SCALE GENOMIC DNA]</scope>
</reference>
<dbReference type="Proteomes" id="UP000059419">
    <property type="component" value="Chromosome 1"/>
</dbReference>
<dbReference type="AlphaFoldDB" id="A0A0U5GIH1"/>
<evidence type="ECO:0000313" key="3">
    <source>
        <dbReference type="Proteomes" id="UP000059419"/>
    </source>
</evidence>
<evidence type="ECO:0000256" key="1">
    <source>
        <dbReference type="SAM" id="MobiDB-lite"/>
    </source>
</evidence>
<gene>
    <name evidence="2" type="ORF">EM595_0437</name>
</gene>
<feature type="region of interest" description="Disordered" evidence="1">
    <location>
        <begin position="1"/>
        <end position="24"/>
    </location>
</feature>